<dbReference type="EMBL" id="FNHG01000002">
    <property type="protein sequence ID" value="SDL80163.1"/>
    <property type="molecule type" value="Genomic_DNA"/>
</dbReference>
<keyword evidence="1" id="KW-0472">Membrane</keyword>
<dbReference type="RefSeq" id="WP_091766351.1">
    <property type="nucleotide sequence ID" value="NZ_FNHG01000002.1"/>
</dbReference>
<keyword evidence="1" id="KW-1133">Transmembrane helix</keyword>
<dbReference type="OrthoDB" id="7631212at2"/>
<keyword evidence="1" id="KW-0812">Transmembrane</keyword>
<keyword evidence="3" id="KW-1185">Reference proteome</keyword>
<feature type="transmembrane region" description="Helical" evidence="1">
    <location>
        <begin position="38"/>
        <end position="59"/>
    </location>
</feature>
<sequence>MYDSFFDRLSHGFSGYDWWLIIVLSLVAALIMRKWPQWPAAAGVMFVVDAVAPFFYRWAVGVPPNFAFDFAFSRLDERGGVVVLLRLAIYFVLIGAIFFSKRRIGER</sequence>
<feature type="transmembrane region" description="Helical" evidence="1">
    <location>
        <begin position="79"/>
        <end position="99"/>
    </location>
</feature>
<evidence type="ECO:0000313" key="2">
    <source>
        <dbReference type="EMBL" id="SDL80163.1"/>
    </source>
</evidence>
<reference evidence="2 3" key="1">
    <citation type="submission" date="2016-10" db="EMBL/GenBank/DDBJ databases">
        <authorList>
            <person name="de Groot N.N."/>
        </authorList>
    </citation>
    <scope>NUCLEOTIDE SEQUENCE [LARGE SCALE GENOMIC DNA]</scope>
    <source>
        <strain evidence="2 3">DSM 16077</strain>
    </source>
</reference>
<gene>
    <name evidence="2" type="ORF">SAMN04488568_102180</name>
</gene>
<dbReference type="Proteomes" id="UP000199759">
    <property type="component" value="Unassembled WGS sequence"/>
</dbReference>
<accession>A0A1G9N181</accession>
<organism evidence="2 3">
    <name type="scientific">Maricaulis salignorans</name>
    <dbReference type="NCBI Taxonomy" id="144026"/>
    <lineage>
        <taxon>Bacteria</taxon>
        <taxon>Pseudomonadati</taxon>
        <taxon>Pseudomonadota</taxon>
        <taxon>Alphaproteobacteria</taxon>
        <taxon>Maricaulales</taxon>
        <taxon>Maricaulaceae</taxon>
        <taxon>Maricaulis</taxon>
    </lineage>
</organism>
<feature type="transmembrane region" description="Helical" evidence="1">
    <location>
        <begin position="12"/>
        <end position="31"/>
    </location>
</feature>
<evidence type="ECO:0000256" key="1">
    <source>
        <dbReference type="SAM" id="Phobius"/>
    </source>
</evidence>
<name>A0A1G9N181_9PROT</name>
<evidence type="ECO:0000313" key="3">
    <source>
        <dbReference type="Proteomes" id="UP000199759"/>
    </source>
</evidence>
<proteinExistence type="predicted"/>
<dbReference type="STRING" id="144026.SAMN04488568_102180"/>
<protein>
    <submittedName>
        <fullName evidence="2">Uncharacterized protein</fullName>
    </submittedName>
</protein>
<dbReference type="AlphaFoldDB" id="A0A1G9N181"/>